<evidence type="ECO:0000256" key="2">
    <source>
        <dbReference type="SAM" id="SignalP"/>
    </source>
</evidence>
<evidence type="ECO:0000313" key="4">
    <source>
        <dbReference type="Proteomes" id="UP000193218"/>
    </source>
</evidence>
<dbReference type="RefSeq" id="XP_021872267.1">
    <property type="nucleotide sequence ID" value="XM_022013293.1"/>
</dbReference>
<gene>
    <name evidence="3" type="ORF">BD324DRAFT_578018</name>
</gene>
<protein>
    <recommendedName>
        <fullName evidence="5">Chitin-binding type-4 domain-containing protein</fullName>
    </recommendedName>
</protein>
<keyword evidence="2" id="KW-0732">Signal</keyword>
<reference evidence="3 4" key="1">
    <citation type="submission" date="2017-03" db="EMBL/GenBank/DDBJ databases">
        <title>Widespread Adenine N6-methylation of Active Genes in Fungi.</title>
        <authorList>
            <consortium name="DOE Joint Genome Institute"/>
            <person name="Mondo S.J."/>
            <person name="Dannebaum R.O."/>
            <person name="Kuo R.C."/>
            <person name="Louie K.B."/>
            <person name="Bewick A.J."/>
            <person name="Labutti K."/>
            <person name="Haridas S."/>
            <person name="Kuo A."/>
            <person name="Salamov A."/>
            <person name="Ahrendt S.R."/>
            <person name="Lau R."/>
            <person name="Bowen B.P."/>
            <person name="Lipzen A."/>
            <person name="Sullivan W."/>
            <person name="Andreopoulos W.B."/>
            <person name="Clum A."/>
            <person name="Lindquist E."/>
            <person name="Daum C."/>
            <person name="Northen T.R."/>
            <person name="Ramamoorthy G."/>
            <person name="Schmitz R.J."/>
            <person name="Gryganskyi A."/>
            <person name="Culley D."/>
            <person name="Magnuson J."/>
            <person name="James T.Y."/>
            <person name="O'Malley M.A."/>
            <person name="Stajich J.E."/>
            <person name="Spatafora J.W."/>
            <person name="Visel A."/>
            <person name="Grigoriev I.V."/>
        </authorList>
    </citation>
    <scope>NUCLEOTIDE SEQUENCE [LARGE SCALE GENOMIC DNA]</scope>
    <source>
        <strain evidence="3 4">NRRL Y-17943</strain>
    </source>
</reference>
<dbReference type="EMBL" id="NBSH01000004">
    <property type="protein sequence ID" value="ORX38345.1"/>
    <property type="molecule type" value="Genomic_DNA"/>
</dbReference>
<feature type="compositionally biased region" description="Pro residues" evidence="1">
    <location>
        <begin position="232"/>
        <end position="241"/>
    </location>
</feature>
<dbReference type="AlphaFoldDB" id="A0A1Y1UMI7"/>
<dbReference type="PANTHER" id="PTHR36182">
    <property type="entry name" value="PROTEIN, PUTATIVE (AFU_ORTHOLOGUE AFUA_6G10930)-RELATED"/>
    <property type="match status" value="1"/>
</dbReference>
<feature type="compositionally biased region" description="Basic residues" evidence="1">
    <location>
        <begin position="303"/>
        <end position="314"/>
    </location>
</feature>
<feature type="region of interest" description="Disordered" evidence="1">
    <location>
        <begin position="206"/>
        <end position="343"/>
    </location>
</feature>
<sequence length="343" mass="36753">MSCPTLVALLALSAPALAHMQMSWPYPLRSSFNPKNNWENIDYSMTNPLGVGQYPCKGYINNPREEMYPVTSWTAGSTVTITLDDGVTHKGGSCQLSLSYDDGKTWSVIQSYMGGCPIDSLSYDVEIPSDAPSGDAIFSWSWFNWEGNREMYQNCAVVTIQNGGSGLDPIRYPPPFVANVDAAPGCATIEGVSVVFPNPGANVRYGGEYRDSKPTKPTGFTGDCGAQSPIPSSSPSPPPSQSKPAHSSTAAAHSSAIASRPAPTRETLPSSPVSAAAQHEPSKSPGSTKCKRKVKGSVVRRTNVAKRHERLVRHYQHERLAPQVVGRAESDGSWGGSSQRSSF</sequence>
<dbReference type="GeneID" id="33555101"/>
<dbReference type="Gene3D" id="2.70.50.70">
    <property type="match status" value="1"/>
</dbReference>
<keyword evidence="4" id="KW-1185">Reference proteome</keyword>
<accession>A0A1Y1UMI7</accession>
<proteinExistence type="predicted"/>
<feature type="compositionally biased region" description="Low complexity" evidence="1">
    <location>
        <begin position="242"/>
        <end position="262"/>
    </location>
</feature>
<dbReference type="STRING" id="4999.A0A1Y1UMI7"/>
<name>A0A1Y1UMI7_9TREE</name>
<feature type="chain" id="PRO_5012643670" description="Chitin-binding type-4 domain-containing protein" evidence="2">
    <location>
        <begin position="19"/>
        <end position="343"/>
    </location>
</feature>
<dbReference type="Proteomes" id="UP000193218">
    <property type="component" value="Unassembled WGS sequence"/>
</dbReference>
<feature type="signal peptide" evidence="2">
    <location>
        <begin position="1"/>
        <end position="18"/>
    </location>
</feature>
<evidence type="ECO:0008006" key="5">
    <source>
        <dbReference type="Google" id="ProtNLM"/>
    </source>
</evidence>
<comment type="caution">
    <text evidence="3">The sequence shown here is derived from an EMBL/GenBank/DDBJ whole genome shotgun (WGS) entry which is preliminary data.</text>
</comment>
<evidence type="ECO:0000313" key="3">
    <source>
        <dbReference type="EMBL" id="ORX38345.1"/>
    </source>
</evidence>
<dbReference type="OrthoDB" id="2342176at2759"/>
<dbReference type="InParanoid" id="A0A1Y1UMI7"/>
<organism evidence="3 4">
    <name type="scientific">Kockovaella imperatae</name>
    <dbReference type="NCBI Taxonomy" id="4999"/>
    <lineage>
        <taxon>Eukaryota</taxon>
        <taxon>Fungi</taxon>
        <taxon>Dikarya</taxon>
        <taxon>Basidiomycota</taxon>
        <taxon>Agaricomycotina</taxon>
        <taxon>Tremellomycetes</taxon>
        <taxon>Tremellales</taxon>
        <taxon>Cuniculitremaceae</taxon>
        <taxon>Kockovaella</taxon>
    </lineage>
</organism>
<evidence type="ECO:0000256" key="1">
    <source>
        <dbReference type="SAM" id="MobiDB-lite"/>
    </source>
</evidence>
<dbReference type="PANTHER" id="PTHR36182:SF1">
    <property type="entry name" value="PROTEIN, PUTATIVE (AFU_ORTHOLOGUE AFUA_6G10930)-RELATED"/>
    <property type="match status" value="1"/>
</dbReference>